<evidence type="ECO:0000313" key="2">
    <source>
        <dbReference type="Proteomes" id="UP000256913"/>
    </source>
</evidence>
<sequence>MGWVDGRLTFRYPDPGRHLAGVRLEQHASLPGDRLEFDYRDQAWVLDLPAPDAWRLEYQLRLRHHDGREETVNDPANPARVPGAFGDKSVLHRRDYVDPIWLDLPAARGTWREFTVAAPALDAEVWIRTWSPPSAGDRVLVAHDGPEFDKLADLGHYAAAMVGSGALPPFHLVLLGPGDRSDWYSANNAYAATLTDPVLARLREELGFEGKVTGMGASLGGLAMLHAQRRTPAVFAGLFLQSGSFFRPRLDPQESGFRYFQRITRFTGPVVASAFAAHPVPTALTCGTVEENLANNREMADALARQGYPAQLVEVPDGHHFIGWRDAFDPHLTRLLARSWGETSWSLGSWGPGSWGRGSKSGG</sequence>
<dbReference type="RefSeq" id="WP_116068348.1">
    <property type="nucleotide sequence ID" value="NZ_BONB01000026.1"/>
</dbReference>
<dbReference type="Gene3D" id="3.40.50.1820">
    <property type="entry name" value="alpha/beta hydrolase"/>
    <property type="match status" value="1"/>
</dbReference>
<gene>
    <name evidence="1" type="ORF">DFJ67_2902</name>
</gene>
<dbReference type="EMBL" id="QUMQ01000001">
    <property type="protein sequence ID" value="REF96908.1"/>
    <property type="molecule type" value="Genomic_DNA"/>
</dbReference>
<proteinExistence type="predicted"/>
<reference evidence="1 2" key="1">
    <citation type="submission" date="2018-08" db="EMBL/GenBank/DDBJ databases">
        <title>Sequencing the genomes of 1000 actinobacteria strains.</title>
        <authorList>
            <person name="Klenk H.-P."/>
        </authorList>
    </citation>
    <scope>NUCLEOTIDE SEQUENCE [LARGE SCALE GENOMIC DNA]</scope>
    <source>
        <strain evidence="1 2">DSM 44099</strain>
    </source>
</reference>
<keyword evidence="2" id="KW-1185">Reference proteome</keyword>
<dbReference type="Pfam" id="PF00756">
    <property type="entry name" value="Esterase"/>
    <property type="match status" value="1"/>
</dbReference>
<protein>
    <submittedName>
        <fullName evidence="1">Enterochelin esterase family protein</fullName>
    </submittedName>
</protein>
<dbReference type="OrthoDB" id="9775130at2"/>
<dbReference type="InterPro" id="IPR029058">
    <property type="entry name" value="AB_hydrolase_fold"/>
</dbReference>
<name>A0A3D9ZHN6_9ACTN</name>
<dbReference type="InterPro" id="IPR000801">
    <property type="entry name" value="Esterase-like"/>
</dbReference>
<dbReference type="SUPFAM" id="SSF53474">
    <property type="entry name" value="alpha/beta-Hydrolases"/>
    <property type="match status" value="1"/>
</dbReference>
<dbReference type="Proteomes" id="UP000256913">
    <property type="component" value="Unassembled WGS sequence"/>
</dbReference>
<dbReference type="AlphaFoldDB" id="A0A3D9ZHN6"/>
<organism evidence="1 2">
    <name type="scientific">Asanoa ferruginea</name>
    <dbReference type="NCBI Taxonomy" id="53367"/>
    <lineage>
        <taxon>Bacteria</taxon>
        <taxon>Bacillati</taxon>
        <taxon>Actinomycetota</taxon>
        <taxon>Actinomycetes</taxon>
        <taxon>Micromonosporales</taxon>
        <taxon>Micromonosporaceae</taxon>
        <taxon>Asanoa</taxon>
    </lineage>
</organism>
<dbReference type="PANTHER" id="PTHR48098:SF6">
    <property type="entry name" value="FERRI-BACILLIBACTIN ESTERASE BESA"/>
    <property type="match status" value="1"/>
</dbReference>
<comment type="caution">
    <text evidence="1">The sequence shown here is derived from an EMBL/GenBank/DDBJ whole genome shotgun (WGS) entry which is preliminary data.</text>
</comment>
<evidence type="ECO:0000313" key="1">
    <source>
        <dbReference type="EMBL" id="REF96908.1"/>
    </source>
</evidence>
<dbReference type="InterPro" id="IPR050583">
    <property type="entry name" value="Mycobacterial_A85_antigen"/>
</dbReference>
<dbReference type="PANTHER" id="PTHR48098">
    <property type="entry name" value="ENTEROCHELIN ESTERASE-RELATED"/>
    <property type="match status" value="1"/>
</dbReference>
<accession>A0A3D9ZHN6</accession>